<keyword evidence="5" id="KW-0808">Transferase</keyword>
<dbReference type="Gene3D" id="3.20.20.210">
    <property type="match status" value="1"/>
</dbReference>
<dbReference type="Pfam" id="PF01717">
    <property type="entry name" value="Meth_synt_2"/>
    <property type="match status" value="1"/>
</dbReference>
<dbReference type="InterPro" id="IPR038071">
    <property type="entry name" value="UROD/MetE-like_sf"/>
</dbReference>
<keyword evidence="5" id="KW-0489">Methyltransferase</keyword>
<dbReference type="GO" id="GO:0032259">
    <property type="term" value="P:methylation"/>
    <property type="evidence" value="ECO:0007669"/>
    <property type="project" value="UniProtKB-KW"/>
</dbReference>
<keyword evidence="6" id="KW-1185">Reference proteome</keyword>
<dbReference type="InterPro" id="IPR002629">
    <property type="entry name" value="Met_Synth_C/arc"/>
</dbReference>
<name>A0A9E7UC26_9EURY</name>
<sequence length="365" mass="41288">MSYNAIDTREQFRPDDHSTDHFLLTTVVGSYPKPKWLNRAKELHEERDSFTDEHLHEAEDDACRVITDEHERAGLDVVVDGEMRRNEMVEYFAHRIDGYEFNGPVKVWGHNYFDKPSVVGEVAYDEQWLVEEFEFTADAATRPVKVPITGPYTLANWSFNEAYDSEEELAYALADLVNEEIDKLVEAGCQYIQIDEPALATTPDDHAIVGECLERIADDVDDDVRLGLHVCYGDYSRIYPEMLEFPVHEFDLELANGDYDQLPVFTEEEFTKDLALGVVDAHTAEVEPVEVIKENIKKGFEVVPPERLTVSPDCGLKLLPRDIAYGKMENMVKAARQIEEELDAGEITVGYAGEKSGNSAAPADD</sequence>
<dbReference type="GO" id="GO:0003871">
    <property type="term" value="F:5-methyltetrahydropteroyltriglutamate-homocysteine S-methyltransferase activity"/>
    <property type="evidence" value="ECO:0007669"/>
    <property type="project" value="InterPro"/>
</dbReference>
<dbReference type="GeneID" id="74941920"/>
<dbReference type="EC" id="2.1.1.13" evidence="5"/>
<dbReference type="EMBL" id="CP104003">
    <property type="protein sequence ID" value="UWM55802.1"/>
    <property type="molecule type" value="Genomic_DNA"/>
</dbReference>
<dbReference type="SUPFAM" id="SSF51726">
    <property type="entry name" value="UROD/MetE-like"/>
    <property type="match status" value="1"/>
</dbReference>
<evidence type="ECO:0000256" key="1">
    <source>
        <dbReference type="ARBA" id="ARBA00001947"/>
    </source>
</evidence>
<organism evidence="5 6">
    <name type="scientific">Salinirubellus salinus</name>
    <dbReference type="NCBI Taxonomy" id="1364945"/>
    <lineage>
        <taxon>Archaea</taxon>
        <taxon>Methanobacteriati</taxon>
        <taxon>Methanobacteriota</taxon>
        <taxon>Stenosarchaea group</taxon>
        <taxon>Halobacteria</taxon>
        <taxon>Halobacteriales</taxon>
        <taxon>Natronomonadaceae</taxon>
        <taxon>Salinirubellus</taxon>
    </lineage>
</organism>
<dbReference type="RefSeq" id="WP_260594913.1">
    <property type="nucleotide sequence ID" value="NZ_CP104003.1"/>
</dbReference>
<keyword evidence="3" id="KW-0862">Zinc</keyword>
<evidence type="ECO:0000313" key="5">
    <source>
        <dbReference type="EMBL" id="UWM55802.1"/>
    </source>
</evidence>
<reference evidence="5" key="1">
    <citation type="submission" date="2022-09" db="EMBL/GenBank/DDBJ databases">
        <title>Diverse halophilic archaea isolated from saline environments.</title>
        <authorList>
            <person name="Cui H.-L."/>
        </authorList>
    </citation>
    <scope>NUCLEOTIDE SEQUENCE</scope>
    <source>
        <strain evidence="5">ZS-35-S2</strain>
    </source>
</reference>
<dbReference type="KEGG" id="ssai:N0B31_05820"/>
<feature type="domain" description="Cobalamin-independent methionine synthase MetE C-terminal/archaeal" evidence="4">
    <location>
        <begin position="24"/>
        <end position="336"/>
    </location>
</feature>
<dbReference type="Proteomes" id="UP001057580">
    <property type="component" value="Chromosome"/>
</dbReference>
<gene>
    <name evidence="5" type="ORF">N0B31_05820</name>
</gene>
<proteinExistence type="predicted"/>
<accession>A0A9E7UC26</accession>
<protein>
    <submittedName>
        <fullName evidence="5">Methionine synthase</fullName>
        <ecNumber evidence="5">2.1.1.13</ecNumber>
    </submittedName>
</protein>
<dbReference type="GO" id="GO:0008705">
    <property type="term" value="F:methionine synthase activity"/>
    <property type="evidence" value="ECO:0007669"/>
    <property type="project" value="UniProtKB-EC"/>
</dbReference>
<keyword evidence="2" id="KW-0479">Metal-binding</keyword>
<comment type="cofactor">
    <cofactor evidence="1">
        <name>Zn(2+)</name>
        <dbReference type="ChEBI" id="CHEBI:29105"/>
    </cofactor>
</comment>
<dbReference type="NCBIfam" id="NF003317">
    <property type="entry name" value="PRK04326.1"/>
    <property type="match status" value="1"/>
</dbReference>
<evidence type="ECO:0000256" key="2">
    <source>
        <dbReference type="ARBA" id="ARBA00022723"/>
    </source>
</evidence>
<dbReference type="CDD" id="cd03311">
    <property type="entry name" value="CIMS_C_terminal_like"/>
    <property type="match status" value="1"/>
</dbReference>
<evidence type="ECO:0000256" key="3">
    <source>
        <dbReference type="ARBA" id="ARBA00022833"/>
    </source>
</evidence>
<evidence type="ECO:0000259" key="4">
    <source>
        <dbReference type="Pfam" id="PF01717"/>
    </source>
</evidence>
<evidence type="ECO:0000313" key="6">
    <source>
        <dbReference type="Proteomes" id="UP001057580"/>
    </source>
</evidence>
<dbReference type="GO" id="GO:0008270">
    <property type="term" value="F:zinc ion binding"/>
    <property type="evidence" value="ECO:0007669"/>
    <property type="project" value="InterPro"/>
</dbReference>
<dbReference type="AlphaFoldDB" id="A0A9E7UC26"/>
<dbReference type="PANTHER" id="PTHR30519">
    <property type="entry name" value="5-METHYLTETRAHYDROPTEROYLTRIGLUTAMATE--HOMOCYSTEINE METHYLTRANSFERASE"/>
    <property type="match status" value="1"/>
</dbReference>